<dbReference type="EMBL" id="JAALLS010000033">
    <property type="protein sequence ID" value="NGP90087.1"/>
    <property type="molecule type" value="Genomic_DNA"/>
</dbReference>
<accession>A0A6M1T7A9</accession>
<organism evidence="1 2">
    <name type="scientific">Fodinibius halophilus</name>
    <dbReference type="NCBI Taxonomy" id="1736908"/>
    <lineage>
        <taxon>Bacteria</taxon>
        <taxon>Pseudomonadati</taxon>
        <taxon>Balneolota</taxon>
        <taxon>Balneolia</taxon>
        <taxon>Balneolales</taxon>
        <taxon>Balneolaceae</taxon>
        <taxon>Fodinibius</taxon>
    </lineage>
</organism>
<comment type="caution">
    <text evidence="1">The sequence shown here is derived from an EMBL/GenBank/DDBJ whole genome shotgun (WGS) entry which is preliminary data.</text>
</comment>
<protein>
    <submittedName>
        <fullName evidence="1">Uncharacterized protein</fullName>
    </submittedName>
</protein>
<dbReference type="RefSeq" id="WP_165271316.1">
    <property type="nucleotide sequence ID" value="NZ_JAALLS010000033.1"/>
</dbReference>
<dbReference type="Proteomes" id="UP000479132">
    <property type="component" value="Unassembled WGS sequence"/>
</dbReference>
<evidence type="ECO:0000313" key="1">
    <source>
        <dbReference type="EMBL" id="NGP90087.1"/>
    </source>
</evidence>
<dbReference type="AlphaFoldDB" id="A0A6M1T7A9"/>
<reference evidence="1 2" key="1">
    <citation type="submission" date="2020-02" db="EMBL/GenBank/DDBJ databases">
        <title>Aliifodinibius halophilus 2W32, complete genome.</title>
        <authorList>
            <person name="Li Y."/>
            <person name="Wu S."/>
        </authorList>
    </citation>
    <scope>NUCLEOTIDE SEQUENCE [LARGE SCALE GENOMIC DNA]</scope>
    <source>
        <strain evidence="1 2">2W32</strain>
    </source>
</reference>
<evidence type="ECO:0000313" key="2">
    <source>
        <dbReference type="Proteomes" id="UP000479132"/>
    </source>
</evidence>
<keyword evidence="2" id="KW-1185">Reference proteome</keyword>
<name>A0A6M1T7A9_9BACT</name>
<gene>
    <name evidence="1" type="ORF">G3569_17145</name>
</gene>
<sequence>MEIKNKLMVLIASLVLVFGFIYTPTSSVEARASLDICYLNYPDMPDPCTQAPVNCYCDVIVTPEKE</sequence>
<proteinExistence type="predicted"/>